<protein>
    <submittedName>
        <fullName evidence="1">Carboxypeptidase-like regulatory domain-containing protein</fullName>
    </submittedName>
</protein>
<dbReference type="AlphaFoldDB" id="A0A929L1W5"/>
<reference evidence="1" key="1">
    <citation type="submission" date="2020-10" db="EMBL/GenBank/DDBJ databases">
        <title>Mucilaginibacter mali sp. nov., isolated from rhizosphere soil of apple orchard.</title>
        <authorList>
            <person name="Lee J.-S."/>
            <person name="Kim H.S."/>
            <person name="Kim J.-S."/>
        </authorList>
    </citation>
    <scope>NUCLEOTIDE SEQUENCE</scope>
    <source>
        <strain evidence="1">KCTC 22746</strain>
    </source>
</reference>
<organism evidence="1 2">
    <name type="scientific">Mucilaginibacter myungsuensis</name>
    <dbReference type="NCBI Taxonomy" id="649104"/>
    <lineage>
        <taxon>Bacteria</taxon>
        <taxon>Pseudomonadati</taxon>
        <taxon>Bacteroidota</taxon>
        <taxon>Sphingobacteriia</taxon>
        <taxon>Sphingobacteriales</taxon>
        <taxon>Sphingobacteriaceae</taxon>
        <taxon>Mucilaginibacter</taxon>
    </lineage>
</organism>
<proteinExistence type="predicted"/>
<keyword evidence="1" id="KW-0378">Hydrolase</keyword>
<keyword evidence="1" id="KW-0121">Carboxypeptidase</keyword>
<dbReference type="EMBL" id="JADFFL010000014">
    <property type="protein sequence ID" value="MBE9664618.1"/>
    <property type="molecule type" value="Genomic_DNA"/>
</dbReference>
<dbReference type="GO" id="GO:0004180">
    <property type="term" value="F:carboxypeptidase activity"/>
    <property type="evidence" value="ECO:0007669"/>
    <property type="project" value="UniProtKB-KW"/>
</dbReference>
<evidence type="ECO:0000313" key="1">
    <source>
        <dbReference type="EMBL" id="MBE9664618.1"/>
    </source>
</evidence>
<dbReference type="InterPro" id="IPR008969">
    <property type="entry name" value="CarboxyPept-like_regulatory"/>
</dbReference>
<dbReference type="Pfam" id="PF13715">
    <property type="entry name" value="CarbopepD_reg_2"/>
    <property type="match status" value="1"/>
</dbReference>
<dbReference type="Proteomes" id="UP000622475">
    <property type="component" value="Unassembled WGS sequence"/>
</dbReference>
<dbReference type="Gene3D" id="2.60.40.1120">
    <property type="entry name" value="Carboxypeptidase-like, regulatory domain"/>
    <property type="match status" value="1"/>
</dbReference>
<dbReference type="SUPFAM" id="SSF49464">
    <property type="entry name" value="Carboxypeptidase regulatory domain-like"/>
    <property type="match status" value="1"/>
</dbReference>
<evidence type="ECO:0000313" key="2">
    <source>
        <dbReference type="Proteomes" id="UP000622475"/>
    </source>
</evidence>
<name>A0A929L1W5_9SPHI</name>
<gene>
    <name evidence="1" type="ORF">IRJ16_22245</name>
</gene>
<sequence>MAVLAHAQNVSGKVTDAATGKPIEGASVYLPGTYTGTTTDSLGLFSFTTTKTNVPLTISSVGYQSKVINRFVDTVLNIGLTRKTELLDEIKVVVDEMSRAKKLRMFIEEFIGESGSNCVITNPDVIWLRYDKNKQELTAGAERPIIIKNKKLGYVVNYYLSDFKFIPYKTRYSGNYTFADDTAGLKPKAIQKILKARDEAYYGSRMHFVRSLWAGHLDDDGFKVYFPQKKIGNVADYHIDRKYRAGQQQLVTIKTDKIYKDQKFIAFPDEVAIEYLRKKNDQERSFLKRSDDWEGAIIDPDGYYGSGIEWKGFMSFSRVNALLPIEFVPSSVVKQ</sequence>
<keyword evidence="1" id="KW-0645">Protease</keyword>
<accession>A0A929L1W5</accession>
<keyword evidence="2" id="KW-1185">Reference proteome</keyword>
<dbReference type="RefSeq" id="WP_194114101.1">
    <property type="nucleotide sequence ID" value="NZ_JADFFL010000014.1"/>
</dbReference>
<comment type="caution">
    <text evidence="1">The sequence shown here is derived from an EMBL/GenBank/DDBJ whole genome shotgun (WGS) entry which is preliminary data.</text>
</comment>